<comment type="caution">
    <text evidence="2">The sequence shown here is derived from an EMBL/GenBank/DDBJ whole genome shotgun (WGS) entry which is preliminary data.</text>
</comment>
<proteinExistence type="predicted"/>
<protein>
    <submittedName>
        <fullName evidence="2">Uncharacterized protein</fullName>
    </submittedName>
</protein>
<name>A0ABQ3U325_STRHY</name>
<reference evidence="2" key="1">
    <citation type="submission" date="2024-05" db="EMBL/GenBank/DDBJ databases">
        <title>Whole genome shotgun sequence of Streptomyces hygroscopicus NBRC 113678.</title>
        <authorList>
            <person name="Komaki H."/>
            <person name="Tamura T."/>
        </authorList>
    </citation>
    <scope>NUCLEOTIDE SEQUENCE</scope>
    <source>
        <strain evidence="2">N11-34</strain>
    </source>
</reference>
<evidence type="ECO:0000313" key="2">
    <source>
        <dbReference type="EMBL" id="GHJ30007.1"/>
    </source>
</evidence>
<accession>A0ABQ3U325</accession>
<evidence type="ECO:0000256" key="1">
    <source>
        <dbReference type="SAM" id="MobiDB-lite"/>
    </source>
</evidence>
<evidence type="ECO:0000313" key="3">
    <source>
        <dbReference type="Proteomes" id="UP001054854"/>
    </source>
</evidence>
<dbReference type="RefSeq" id="WP_236257934.1">
    <property type="nucleotide sequence ID" value="NZ_BNEK01000005.1"/>
</dbReference>
<feature type="region of interest" description="Disordered" evidence="1">
    <location>
        <begin position="1"/>
        <end position="39"/>
    </location>
</feature>
<sequence length="102" mass="12021">MDSADQPLHDATTPRGKPTWRDYGDRYDERDAESEERRSFPAPYRRFFRIPVCAITAWWRCRRSTWRDSKGLSKEQGATPDRAQLAMSTFDDEPFSVLCTHY</sequence>
<feature type="compositionally biased region" description="Basic and acidic residues" evidence="1">
    <location>
        <begin position="19"/>
        <end position="39"/>
    </location>
</feature>
<dbReference type="Proteomes" id="UP001054854">
    <property type="component" value="Unassembled WGS sequence"/>
</dbReference>
<keyword evidence="3" id="KW-1185">Reference proteome</keyword>
<gene>
    <name evidence="2" type="ORF">TPA0910_44400</name>
</gene>
<dbReference type="EMBL" id="BNEK01000005">
    <property type="protein sequence ID" value="GHJ30007.1"/>
    <property type="molecule type" value="Genomic_DNA"/>
</dbReference>
<organism evidence="2 3">
    <name type="scientific">Streptomyces hygroscopicus</name>
    <dbReference type="NCBI Taxonomy" id="1912"/>
    <lineage>
        <taxon>Bacteria</taxon>
        <taxon>Bacillati</taxon>
        <taxon>Actinomycetota</taxon>
        <taxon>Actinomycetes</taxon>
        <taxon>Kitasatosporales</taxon>
        <taxon>Streptomycetaceae</taxon>
        <taxon>Streptomyces</taxon>
        <taxon>Streptomyces violaceusniger group</taxon>
    </lineage>
</organism>